<protein>
    <submittedName>
        <fullName evidence="2">Uncharacterized protein</fullName>
    </submittedName>
</protein>
<organism evidence="2 3">
    <name type="scientific">Aspergillus bertholletiae</name>
    <dbReference type="NCBI Taxonomy" id="1226010"/>
    <lineage>
        <taxon>Eukaryota</taxon>
        <taxon>Fungi</taxon>
        <taxon>Dikarya</taxon>
        <taxon>Ascomycota</taxon>
        <taxon>Pezizomycotina</taxon>
        <taxon>Eurotiomycetes</taxon>
        <taxon>Eurotiomycetidae</taxon>
        <taxon>Eurotiales</taxon>
        <taxon>Aspergillaceae</taxon>
        <taxon>Aspergillus</taxon>
        <taxon>Aspergillus subgen. Circumdati</taxon>
    </lineage>
</organism>
<sequence length="126" mass="14084">MIIPQLSSVGYTESSTKPFLAIFNVLIYSLSHPFSFSCFTAPQVWIPSGDPPPRKLRRLREADPQRVGEPALMPSRRRLHSPQLSASFSTPPPSEAAVVHRTRAPSCTPIRTLYTPRNGERVLFLV</sequence>
<evidence type="ECO:0000313" key="3">
    <source>
        <dbReference type="Proteomes" id="UP000326198"/>
    </source>
</evidence>
<evidence type="ECO:0000313" key="2">
    <source>
        <dbReference type="EMBL" id="KAE8371010.1"/>
    </source>
</evidence>
<evidence type="ECO:0000256" key="1">
    <source>
        <dbReference type="SAM" id="MobiDB-lite"/>
    </source>
</evidence>
<dbReference type="AlphaFoldDB" id="A0A5N7AQI7"/>
<accession>A0A5N7AQI7</accession>
<dbReference type="EMBL" id="ML736523">
    <property type="protein sequence ID" value="KAE8371010.1"/>
    <property type="molecule type" value="Genomic_DNA"/>
</dbReference>
<gene>
    <name evidence="2" type="ORF">BDV26DRAFT_155851</name>
</gene>
<reference evidence="2 3" key="1">
    <citation type="submission" date="2019-04" db="EMBL/GenBank/DDBJ databases">
        <title>Friends and foes A comparative genomics studyof 23 Aspergillus species from section Flavi.</title>
        <authorList>
            <consortium name="DOE Joint Genome Institute"/>
            <person name="Kjaerbolling I."/>
            <person name="Vesth T."/>
            <person name="Frisvad J.C."/>
            <person name="Nybo J.L."/>
            <person name="Theobald S."/>
            <person name="Kildgaard S."/>
            <person name="Isbrandt T."/>
            <person name="Kuo A."/>
            <person name="Sato A."/>
            <person name="Lyhne E.K."/>
            <person name="Kogle M.E."/>
            <person name="Wiebenga A."/>
            <person name="Kun R.S."/>
            <person name="Lubbers R.J."/>
            <person name="Makela M.R."/>
            <person name="Barry K."/>
            <person name="Chovatia M."/>
            <person name="Clum A."/>
            <person name="Daum C."/>
            <person name="Haridas S."/>
            <person name="He G."/>
            <person name="LaButti K."/>
            <person name="Lipzen A."/>
            <person name="Mondo S."/>
            <person name="Riley R."/>
            <person name="Salamov A."/>
            <person name="Simmons B.A."/>
            <person name="Magnuson J.K."/>
            <person name="Henrissat B."/>
            <person name="Mortensen U.H."/>
            <person name="Larsen T.O."/>
            <person name="Devries R.P."/>
            <person name="Grigoriev I.V."/>
            <person name="Machida M."/>
            <person name="Baker S.E."/>
            <person name="Andersen M.R."/>
        </authorList>
    </citation>
    <scope>NUCLEOTIDE SEQUENCE [LARGE SCALE GENOMIC DNA]</scope>
    <source>
        <strain evidence="2 3">IBT 29228</strain>
    </source>
</reference>
<keyword evidence="3" id="KW-1185">Reference proteome</keyword>
<feature type="region of interest" description="Disordered" evidence="1">
    <location>
        <begin position="59"/>
        <end position="102"/>
    </location>
</feature>
<dbReference type="Proteomes" id="UP000326198">
    <property type="component" value="Unassembled WGS sequence"/>
</dbReference>
<name>A0A5N7AQI7_9EURO</name>
<proteinExistence type="predicted"/>